<organism evidence="1 2">
    <name type="scientific">Aspergillus niger</name>
    <dbReference type="NCBI Taxonomy" id="5061"/>
    <lineage>
        <taxon>Eukaryota</taxon>
        <taxon>Fungi</taxon>
        <taxon>Dikarya</taxon>
        <taxon>Ascomycota</taxon>
        <taxon>Pezizomycotina</taxon>
        <taxon>Eurotiomycetes</taxon>
        <taxon>Eurotiomycetidae</taxon>
        <taxon>Eurotiales</taxon>
        <taxon>Aspergillaceae</taxon>
        <taxon>Aspergillus</taxon>
        <taxon>Aspergillus subgen. Circumdati</taxon>
    </lineage>
</organism>
<protein>
    <submittedName>
        <fullName evidence="1">Uncharacterized protein</fullName>
    </submittedName>
</protein>
<proteinExistence type="predicted"/>
<sequence>MILLDTSDAPMCSQPVTDQIAQHTSHTVLHVQHAEQHPVHVQMPEEGGGRHGVEWVILVRRLNHRMQLERVPDDQVPTRIIVGEDRAQVRLGRARRLVDDDEFRAEDAGDEELALEQNLDLMMRQLDPGLDCIFRGFFEMGAPANYIQWTKKTGQSSMLLRRDFLTANSKRDATMQTWFGDNRNIQRE</sequence>
<reference evidence="2" key="1">
    <citation type="journal article" date="2016" name="Genome Announc.">
        <title>Draft genome sequence of Aspergillus niger strain An76.</title>
        <authorList>
            <person name="Gong W."/>
            <person name="Cheng Z."/>
            <person name="Zhang H."/>
            <person name="Liu L."/>
            <person name="Gao P."/>
            <person name="Wang L."/>
        </authorList>
    </citation>
    <scope>NUCLEOTIDE SEQUENCE [LARGE SCALE GENOMIC DNA]</scope>
    <source>
        <strain evidence="2">An76</strain>
    </source>
</reference>
<comment type="caution">
    <text evidence="1">The sequence shown here is derived from an EMBL/GenBank/DDBJ whole genome shotgun (WGS) entry which is preliminary data.</text>
</comment>
<accession>A0A100IQP5</accession>
<name>A0A100IQP5_ASPNG</name>
<dbReference type="OrthoDB" id="10364710at2759"/>
<dbReference type="AlphaFoldDB" id="A0A100IQP5"/>
<evidence type="ECO:0000313" key="2">
    <source>
        <dbReference type="Proteomes" id="UP000068243"/>
    </source>
</evidence>
<dbReference type="Proteomes" id="UP000068243">
    <property type="component" value="Unassembled WGS sequence"/>
</dbReference>
<evidence type="ECO:0000313" key="1">
    <source>
        <dbReference type="EMBL" id="GAQ45609.1"/>
    </source>
</evidence>
<dbReference type="EMBL" id="BCMY01000017">
    <property type="protein sequence ID" value="GAQ45609.1"/>
    <property type="molecule type" value="Genomic_DNA"/>
</dbReference>
<gene>
    <name evidence="1" type="ORF">ABL_08270</name>
</gene>